<sequence>MKKILLSATMLVCFTAISKAQQGRVGINTTTPATTLDVVADATNTSKPDALLVPRLTRAQLTAKDAVYIAAQNGALAFVTTIDGTASTKTANVTAVGFYYYDSPSTTWKPLGGGASVDTSIYAGDGVLAGPRTVNQSNNNLTFTTGTGQFIVNGTSNLKGAQYTNIRVEPNANFSVQPGDYMIHYTGAGGTVTLPAAATEQGRELCFYAETATLNTGALGNGANAQPGYGTCIISNGTIWITKSAL</sequence>
<evidence type="ECO:0000313" key="2">
    <source>
        <dbReference type="EMBL" id="MEE6130291.1"/>
    </source>
</evidence>
<dbReference type="Proteomes" id="UP000093432">
    <property type="component" value="Unassembled WGS sequence"/>
</dbReference>
<evidence type="ECO:0000313" key="5">
    <source>
        <dbReference type="Proteomes" id="UP001350005"/>
    </source>
</evidence>
<reference evidence="3" key="1">
    <citation type="submission" date="2016-07" db="EMBL/GenBank/DDBJ databases">
        <authorList>
            <person name="Jeong J.-J."/>
            <person name="Kim D.W."/>
            <person name="Sang M.K."/>
            <person name="Choi I.-G."/>
            <person name="Kim K.D."/>
        </authorList>
    </citation>
    <scope>NUCLEOTIDE SEQUENCE</scope>
    <source>
        <strain evidence="3">CC-VM-7</strain>
    </source>
</reference>
<reference evidence="2 5" key="3">
    <citation type="submission" date="2024-01" db="EMBL/GenBank/DDBJ databases">
        <title>Whole genome of Chryseobacterium arthrosphaerae NNCa 2741.</title>
        <authorList>
            <person name="Boriskina E.V."/>
            <person name="Gordinskaya N.A."/>
            <person name="Kropotov V.S."/>
            <person name="Alekseeva A.E."/>
            <person name="Makhova M.A."/>
            <person name="Kryazhev D.V."/>
            <person name="Shkurkina I.S."/>
        </authorList>
    </citation>
    <scope>NUCLEOTIDE SEQUENCE [LARGE SCALE GENOMIC DNA]</scope>
    <source>
        <strain evidence="2 5">NNCa 2741</strain>
    </source>
</reference>
<dbReference type="AlphaFoldDB" id="A0A1B8ZTS4"/>
<evidence type="ECO:0000313" key="4">
    <source>
        <dbReference type="Proteomes" id="UP000093432"/>
    </source>
</evidence>
<dbReference type="GeneID" id="78302745"/>
<protein>
    <recommendedName>
        <fullName evidence="6">T9SS C-terminal target domain-containing protein</fullName>
    </recommendedName>
</protein>
<evidence type="ECO:0008006" key="6">
    <source>
        <dbReference type="Google" id="ProtNLM"/>
    </source>
</evidence>
<feature type="signal peptide" evidence="1">
    <location>
        <begin position="1"/>
        <end position="20"/>
    </location>
</feature>
<gene>
    <name evidence="3" type="ORF">BBI00_11830</name>
    <name evidence="2" type="ORF">V2E39_23025</name>
</gene>
<accession>A0A1B8ZTS4</accession>
<proteinExistence type="predicted"/>
<feature type="chain" id="PRO_5008621135" description="T9SS C-terminal target domain-containing protein" evidence="1">
    <location>
        <begin position="21"/>
        <end position="246"/>
    </location>
</feature>
<evidence type="ECO:0000256" key="1">
    <source>
        <dbReference type="SAM" id="SignalP"/>
    </source>
</evidence>
<name>A0A1B8ZTS4_9FLAO</name>
<reference evidence="4" key="2">
    <citation type="submission" date="2016-07" db="EMBL/GenBank/DDBJ databases">
        <authorList>
            <person name="Florea S."/>
            <person name="Webb J.S."/>
            <person name="Jaromczyk J."/>
            <person name="Schardl C.L."/>
        </authorList>
    </citation>
    <scope>NUCLEOTIDE SEQUENCE [LARGE SCALE GENOMIC DNA]</scope>
    <source>
        <strain evidence="4">CC-VM-7</strain>
    </source>
</reference>
<dbReference type="EMBL" id="MAYG01000001">
    <property type="protein sequence ID" value="OCA74979.1"/>
    <property type="molecule type" value="Genomic_DNA"/>
</dbReference>
<evidence type="ECO:0000313" key="3">
    <source>
        <dbReference type="EMBL" id="OCA74979.1"/>
    </source>
</evidence>
<dbReference type="OrthoDB" id="1272450at2"/>
<organism evidence="3 4">
    <name type="scientific">Chryseobacterium arthrosphaerae</name>
    <dbReference type="NCBI Taxonomy" id="651561"/>
    <lineage>
        <taxon>Bacteria</taxon>
        <taxon>Pseudomonadati</taxon>
        <taxon>Bacteroidota</taxon>
        <taxon>Flavobacteriia</taxon>
        <taxon>Flavobacteriales</taxon>
        <taxon>Weeksellaceae</taxon>
        <taxon>Chryseobacterium group</taxon>
        <taxon>Chryseobacterium</taxon>
    </lineage>
</organism>
<keyword evidence="1" id="KW-0732">Signal</keyword>
<dbReference type="STRING" id="651561.BBI00_11830"/>
<dbReference type="RefSeq" id="WP_065398958.1">
    <property type="nucleotide sequence ID" value="NZ_CP073074.1"/>
</dbReference>
<comment type="caution">
    <text evidence="3">The sequence shown here is derived from an EMBL/GenBank/DDBJ whole genome shotgun (WGS) entry which is preliminary data.</text>
</comment>
<dbReference type="Proteomes" id="UP001350005">
    <property type="component" value="Unassembled WGS sequence"/>
</dbReference>
<dbReference type="EMBL" id="JAZGJU010000086">
    <property type="protein sequence ID" value="MEE6130291.1"/>
    <property type="molecule type" value="Genomic_DNA"/>
</dbReference>
<keyword evidence="5" id="KW-1185">Reference proteome</keyword>